<keyword evidence="4" id="KW-1185">Reference proteome</keyword>
<dbReference type="Pfam" id="PF05229">
    <property type="entry name" value="SCPU"/>
    <property type="match status" value="1"/>
</dbReference>
<organism evidence="3 4">
    <name type="scientific">Saccharospirillum salsuginis</name>
    <dbReference type="NCBI Taxonomy" id="418750"/>
    <lineage>
        <taxon>Bacteria</taxon>
        <taxon>Pseudomonadati</taxon>
        <taxon>Pseudomonadota</taxon>
        <taxon>Gammaproteobacteria</taxon>
        <taxon>Oceanospirillales</taxon>
        <taxon>Saccharospirillaceae</taxon>
        <taxon>Saccharospirillum</taxon>
    </lineage>
</organism>
<sequence>MSFSVRILLSLFAGLGAPLSLACTLSATPIAFGSVNPLDEAPTDTVGTLTVTCPEPVSYTLSATSGQGGYTQRQMTFGDHELAYNLYIDSEFLFVFGDGTGDTRVISGEGTNSEHVVHGWMPSQPTAIPGVYSDDIVVTLSY</sequence>
<feature type="signal peptide" evidence="1">
    <location>
        <begin position="1"/>
        <end position="22"/>
    </location>
</feature>
<protein>
    <recommendedName>
        <fullName evidence="2">Spore coat protein U/FanG domain-containing protein</fullName>
    </recommendedName>
</protein>
<comment type="caution">
    <text evidence="3">The sequence shown here is derived from an EMBL/GenBank/DDBJ whole genome shotgun (WGS) entry which is preliminary data.</text>
</comment>
<dbReference type="EMBL" id="BMXR01000001">
    <property type="protein sequence ID" value="GGX39606.1"/>
    <property type="molecule type" value="Genomic_DNA"/>
</dbReference>
<dbReference type="PANTHER" id="PTHR37089:SF3">
    <property type="entry name" value="EXPORTED PROTEIN"/>
    <property type="match status" value="1"/>
</dbReference>
<dbReference type="PROSITE" id="PS51257">
    <property type="entry name" value="PROKAR_LIPOPROTEIN"/>
    <property type="match status" value="1"/>
</dbReference>
<reference evidence="3" key="1">
    <citation type="journal article" date="2014" name="Int. J. Syst. Evol. Microbiol.">
        <title>Complete genome sequence of Corynebacterium casei LMG S-19264T (=DSM 44701T), isolated from a smear-ripened cheese.</title>
        <authorList>
            <consortium name="US DOE Joint Genome Institute (JGI-PGF)"/>
            <person name="Walter F."/>
            <person name="Albersmeier A."/>
            <person name="Kalinowski J."/>
            <person name="Ruckert C."/>
        </authorList>
    </citation>
    <scope>NUCLEOTIDE SEQUENCE</scope>
    <source>
        <strain evidence="3">KCTC 22169</strain>
    </source>
</reference>
<dbReference type="InterPro" id="IPR007893">
    <property type="entry name" value="Spore_coat_U/FanG"/>
</dbReference>
<accession>A0A918JZA3</accession>
<gene>
    <name evidence="3" type="ORF">GCM10007392_02570</name>
</gene>
<proteinExistence type="predicted"/>
<reference evidence="3" key="2">
    <citation type="submission" date="2020-09" db="EMBL/GenBank/DDBJ databases">
        <authorList>
            <person name="Sun Q."/>
            <person name="Kim S."/>
        </authorList>
    </citation>
    <scope>NUCLEOTIDE SEQUENCE</scope>
    <source>
        <strain evidence="3">KCTC 22169</strain>
    </source>
</reference>
<feature type="domain" description="Spore coat protein U/FanG" evidence="2">
    <location>
        <begin position="22"/>
        <end position="139"/>
    </location>
</feature>
<dbReference type="AlphaFoldDB" id="A0A918JZA3"/>
<evidence type="ECO:0000313" key="4">
    <source>
        <dbReference type="Proteomes" id="UP000626148"/>
    </source>
</evidence>
<feature type="chain" id="PRO_5036719869" description="Spore coat protein U/FanG domain-containing protein" evidence="1">
    <location>
        <begin position="23"/>
        <end position="142"/>
    </location>
</feature>
<dbReference type="PANTHER" id="PTHR37089">
    <property type="entry name" value="PROTEIN U-RELATED"/>
    <property type="match status" value="1"/>
</dbReference>
<evidence type="ECO:0000256" key="1">
    <source>
        <dbReference type="SAM" id="SignalP"/>
    </source>
</evidence>
<evidence type="ECO:0000313" key="3">
    <source>
        <dbReference type="EMBL" id="GGX39606.1"/>
    </source>
</evidence>
<name>A0A918JZA3_9GAMM</name>
<evidence type="ECO:0000259" key="2">
    <source>
        <dbReference type="Pfam" id="PF05229"/>
    </source>
</evidence>
<dbReference type="SMART" id="SM00972">
    <property type="entry name" value="SCPU"/>
    <property type="match status" value="1"/>
</dbReference>
<dbReference type="Proteomes" id="UP000626148">
    <property type="component" value="Unassembled WGS sequence"/>
</dbReference>
<dbReference type="RefSeq" id="WP_189606685.1">
    <property type="nucleotide sequence ID" value="NZ_BMXR01000001.1"/>
</dbReference>
<dbReference type="InterPro" id="IPR053167">
    <property type="entry name" value="Spore_coat_component"/>
</dbReference>
<keyword evidence="1" id="KW-0732">Signal</keyword>